<sequence length="253" mass="28617">MNIVKMNLSKMSEAEKEEYYLNVCKELGLNPKLKPFAFLKTKNGTMMYALRSATDQLRSINNLSSKIVKKEIIANRVYEITGQVSDGKRCEESIGAVSIVDAQDQPLKSNDLVNAIMQAGTKAIRRATLSFCGISFLDESERDTFENEDQGVPEGIENATLPTEEPNSEETEEKQDQEFIETLEFHDCDVINGKRPYYELTFRNEEGVFTKVAAIDEEMDLVDNLGLRRGLNVTIKKVAKNNNYILRNIKLVS</sequence>
<organism evidence="2">
    <name type="scientific">Alkalihalophilus sp. As8PL</name>
    <dbReference type="NCBI Taxonomy" id="3237103"/>
    <lineage>
        <taxon>Bacteria</taxon>
        <taxon>Bacillati</taxon>
        <taxon>Bacillota</taxon>
        <taxon>Bacilli</taxon>
        <taxon>Bacillales</taxon>
        <taxon>Bacillaceae</taxon>
        <taxon>Alkalihalophilus</taxon>
    </lineage>
</organism>
<dbReference type="EMBL" id="CP162550">
    <property type="protein sequence ID" value="XDI35084.1"/>
    <property type="molecule type" value="Genomic_DNA"/>
</dbReference>
<evidence type="ECO:0000256" key="1">
    <source>
        <dbReference type="SAM" id="MobiDB-lite"/>
    </source>
</evidence>
<name>A0AB39BN16_9BACI</name>
<proteinExistence type="predicted"/>
<gene>
    <name evidence="2" type="ORF">AB3N04_00980</name>
</gene>
<protein>
    <submittedName>
        <fullName evidence="2">Uncharacterized protein</fullName>
    </submittedName>
</protein>
<dbReference type="RefSeq" id="WP_368502701.1">
    <property type="nucleotide sequence ID" value="NZ_CP162550.1"/>
</dbReference>
<geneLocation type="plasmid" evidence="2">
    <name>unnamed</name>
</geneLocation>
<dbReference type="AlphaFoldDB" id="A0AB39BN16"/>
<reference evidence="2" key="1">
    <citation type="submission" date="2024-07" db="EMBL/GenBank/DDBJ databases">
        <title>Identification and characteristics of an arsenic-resistant bacterial isolate, which belongs to a novel species.</title>
        <authorList>
            <person name="Juszczyk A."/>
            <person name="Kowalczyk A."/>
            <person name="Was K."/>
            <person name="Kosowicz W."/>
            <person name="Budzyn A."/>
            <person name="Latowski D."/>
        </authorList>
    </citation>
    <scope>NUCLEOTIDE SEQUENCE</scope>
    <source>
        <strain evidence="2">As8PL</strain>
        <plasmid evidence="2">unnamed</plasmid>
    </source>
</reference>
<feature type="region of interest" description="Disordered" evidence="1">
    <location>
        <begin position="143"/>
        <end position="173"/>
    </location>
</feature>
<keyword evidence="2" id="KW-0614">Plasmid</keyword>
<accession>A0AB39BN16</accession>
<evidence type="ECO:0000313" key="2">
    <source>
        <dbReference type="EMBL" id="XDI35084.1"/>
    </source>
</evidence>